<evidence type="ECO:0000313" key="2">
    <source>
        <dbReference type="EMBL" id="TPR46085.1"/>
    </source>
</evidence>
<name>A0A9Q8IMV5_9LACO</name>
<reference evidence="2" key="1">
    <citation type="submission" date="2018-08" db="EMBL/GenBank/DDBJ databases">
        <title>Comparative genomics of wild bee and flower associated Lactobacillus reveals potential adaptation to the bee host.</title>
        <authorList>
            <person name="Vuong H.Q."/>
            <person name="Mcfrederick Q.S."/>
        </authorList>
    </citation>
    <scope>NUCLEOTIDE SEQUENCE</scope>
    <source>
        <strain evidence="2">HV_63</strain>
    </source>
</reference>
<proteinExistence type="predicted"/>
<keyword evidence="1" id="KW-1133">Transmembrane helix</keyword>
<keyword evidence="1 2" id="KW-0812">Transmembrane</keyword>
<feature type="transmembrane region" description="Helical" evidence="1">
    <location>
        <begin position="194"/>
        <end position="211"/>
    </location>
</feature>
<evidence type="ECO:0000313" key="3">
    <source>
        <dbReference type="Proteomes" id="UP000784700"/>
    </source>
</evidence>
<keyword evidence="1" id="KW-0472">Membrane</keyword>
<comment type="caution">
    <text evidence="2">The sequence shown here is derived from an EMBL/GenBank/DDBJ whole genome shotgun (WGS) entry which is preliminary data.</text>
</comment>
<sequence>MNPALKLITILIIAIEISFTQNLILNFIIIIVSLLIIILNKISLKSLLYIFLVPIIPAIGIYTAQLINGSTNYGIILATRVYAYVFLGTTFTKTASIKDLIFTLEQNFKLPAKFAYGVLGAFNLTETIRKEIKQIKLAAAMRNVHLTFFSPTLYFKSIMSALNWSNLLAEGMTSHLFIEDSPRTHFKNININKLDYVKMIIIIFLVQIMLIKF</sequence>
<feature type="transmembrane region" description="Helical" evidence="1">
    <location>
        <begin position="46"/>
        <end position="67"/>
    </location>
</feature>
<dbReference type="EMBL" id="QUBG01000001">
    <property type="protein sequence ID" value="TPR46085.1"/>
    <property type="molecule type" value="Genomic_DNA"/>
</dbReference>
<dbReference type="AlphaFoldDB" id="A0A9Q8IMV5"/>
<protein>
    <submittedName>
        <fullName evidence="2">Energy-coupling factor transporter transmembrane protein EcfT</fullName>
    </submittedName>
</protein>
<feature type="transmembrane region" description="Helical" evidence="1">
    <location>
        <begin position="6"/>
        <end position="39"/>
    </location>
</feature>
<organism evidence="2 3">
    <name type="scientific">Apilactobacillus micheneri</name>
    <dbReference type="NCBI Taxonomy" id="1899430"/>
    <lineage>
        <taxon>Bacteria</taxon>
        <taxon>Bacillati</taxon>
        <taxon>Bacillota</taxon>
        <taxon>Bacilli</taxon>
        <taxon>Lactobacillales</taxon>
        <taxon>Lactobacillaceae</taxon>
        <taxon>Apilactobacillus</taxon>
    </lineage>
</organism>
<dbReference type="RefSeq" id="WP_140923626.1">
    <property type="nucleotide sequence ID" value="NZ_QUBF01000001.1"/>
</dbReference>
<gene>
    <name evidence="2" type="ORF">DY130_00805</name>
</gene>
<dbReference type="GeneID" id="58107663"/>
<dbReference type="Proteomes" id="UP000784700">
    <property type="component" value="Unassembled WGS sequence"/>
</dbReference>
<evidence type="ECO:0000256" key="1">
    <source>
        <dbReference type="SAM" id="Phobius"/>
    </source>
</evidence>
<accession>A0A9Q8IMV5</accession>